<dbReference type="InterPro" id="IPR015943">
    <property type="entry name" value="WD40/YVTN_repeat-like_dom_sf"/>
</dbReference>
<evidence type="ECO:0000256" key="6">
    <source>
        <dbReference type="SAM" id="Phobius"/>
    </source>
</evidence>
<sequence length="1820" mass="199545">MPSFLYAIFHPLHTLNLWLENDPKASVLEVVYLLTVFSAFGIWLVFDRYQKAHNSAVPFRHNAPEAADPQWQSLRIHNANLTSHLTEPDLLPHHFMGGRDYITSYDPANSLHIKTVIADNEREIQAKVQRAKHAQVPWAETTFAQRRRVMRSLLKWLVENQETCARVACRDTGKTLIDAALGEILTTCSKLEWLINHGERALRTETRYSNLMLSYKKSQVVYEPKGVVCAIVSWNYPLHNAWSPIIASIFAGNAIVLKCSEHVVWSADWFVGAIHKALEACGHDADIVQTVCCWPDKAEVLTRSPLIKHITFIGSEEVGRKVAVAATEHLIPVTLELGGKDPAVILPDTDIQKWASVWMRGIFQNAGQNCIGIERLIVHSEQYDELYETLTERVKKLRVGSVLAPSREGYINTVDCGSMLTNDRFDILENLIFEAHEAGGQMAVGGKKYLHPSSAGNAYFTATVLGDVDPKSRIAQTESFAPIALLIRYDDIEEAIKIANGTKYGLGASVFGPHQDLCLEVARELECGMVSINDFGVFYLNQDLPFGGMKSSGYGRFGSVRSGLRALTNPKAIVSDRWPSLIQTKIPKALDYPIRSLVRSWDFVSGLVILLYADSYRLFSSTVIAYQRIRTLADTSLRSFGIHCATHQIRLILVSAVVITSLSYPALAIYSSTPSYSRLASTSNVVDSFLADYVAFGSDALRDLQNFWQGQSNIQILVDELIRARCGSDRTLRVERILIHSNTPDDAGALTNQTLLSALQLEHRVLERVRSQGVPCLEAGTNECVVFSPLAFWNHDEARLRSDTDILSALKNHDGVSVAGIPITPQMVLAGRTLDRSATNIDSATFLVHTFVFLESDCLNKASHDNWLDILKNLTQGNDAFTETIEPTLIALEYNHGLSKKQGFSSISSFVYLAYVVFFAYVRRSMKRMSGVHARIGLTFTALFEIVASTITSLSVCSLMRFKVTMVPWSLLPIVIIFVGAENMFNLVDVVTKTSVTLPVKERIAEGLSRAGLSNTFKVVGYNCVLGTIARCSTGAISQFCTFAVVVLVAHWFLAHTFFLAVLSIDIQRLELEELISQNPSLTPVVASAQQEKPPLAPASWQQRVAYQLKVMLKGRAITNISLLLLLATTATLYVLTRPSVYDDTNLGVTFSPSFPIFTKPPLNQTQDPSWWLWKALNPEDHPLVHLRVEVPTIVAFQPAGTVSQSVQQTLRPSTPTLDIMLWLLKILPVPMVLTILPLYALLLYLLKDAELLEDQRNRDDRTATSRRTVGDDILFSTLPRGLATDAELLAASKNGQAIAAVGLQNEVSFWRTKDTEPLVIRSYNLSATETVSALALDDSGDFLAFGTASGTVSVCAVSGKDVKHYKPLILPDNISGVTELHFSRPSSITPKQKAGPSSRPREPPSILVSHGNGTIMQWNFVPHPCSYSIKPVSSSAVLRTNIISMQSTGCLLVAFSLDDGSVEVAELCDTPETSYIRCSLLAGNPVDPVAKVHACRVKVADNEQTVVGVASDAGVVSLWDAASSECLLVIDEPHGTIDQLRLSPIHLETCHLCGEFPIDSLVATLSVGPAIIFYRAYFPSQSRHCSCPGSTPQAGAILTSGRRSQSSSVASPSPFSRRASSASTSPDFDTSFPVSGHGILPRRASEKELLRRSSETLAPVDECEVGYALGPLDRSSARTDITLVKVAEATSERGGWDTVGGRVVGIRRIPRSQVGNKATASCPTSTMHSLGLTSAALDRWECWSYELTTSVFRGSAMSSLSADRRPSSSSTPSSPPSQNYPRLPFTRVVGFQVSNSLGVAGFGNTVGVLHFHDLAHCPG</sequence>
<dbReference type="SUPFAM" id="SSF53720">
    <property type="entry name" value="ALDH-like"/>
    <property type="match status" value="1"/>
</dbReference>
<gene>
    <name evidence="8" type="ORF">JVT61DRAFT_11624</name>
</gene>
<feature type="transmembrane region" description="Helical" evidence="6">
    <location>
        <begin position="1043"/>
        <end position="1063"/>
    </location>
</feature>
<keyword evidence="6" id="KW-1133">Transmembrane helix</keyword>
<organism evidence="8 9">
    <name type="scientific">Boletus reticuloceps</name>
    <dbReference type="NCBI Taxonomy" id="495285"/>
    <lineage>
        <taxon>Eukaryota</taxon>
        <taxon>Fungi</taxon>
        <taxon>Dikarya</taxon>
        <taxon>Basidiomycota</taxon>
        <taxon>Agaricomycotina</taxon>
        <taxon>Agaricomycetes</taxon>
        <taxon>Agaricomycetidae</taxon>
        <taxon>Boletales</taxon>
        <taxon>Boletineae</taxon>
        <taxon>Boletaceae</taxon>
        <taxon>Boletoideae</taxon>
        <taxon>Boletus</taxon>
    </lineage>
</organism>
<dbReference type="PROSITE" id="PS50156">
    <property type="entry name" value="SSD"/>
    <property type="match status" value="1"/>
</dbReference>
<evidence type="ECO:0000313" key="9">
    <source>
        <dbReference type="Proteomes" id="UP000683000"/>
    </source>
</evidence>
<feature type="transmembrane region" description="Helical" evidence="6">
    <location>
        <begin position="1117"/>
        <end position="1136"/>
    </location>
</feature>
<proteinExistence type="inferred from homology"/>
<feature type="region of interest" description="Disordered" evidence="5">
    <location>
        <begin position="1385"/>
        <end position="1406"/>
    </location>
</feature>
<evidence type="ECO:0000259" key="7">
    <source>
        <dbReference type="PROSITE" id="PS50156"/>
    </source>
</evidence>
<evidence type="ECO:0000256" key="1">
    <source>
        <dbReference type="ARBA" id="ARBA00009986"/>
    </source>
</evidence>
<dbReference type="Gene3D" id="3.40.605.10">
    <property type="entry name" value="Aldehyde Dehydrogenase, Chain A, domain 1"/>
    <property type="match status" value="1"/>
</dbReference>
<evidence type="ECO:0000256" key="5">
    <source>
        <dbReference type="SAM" id="MobiDB-lite"/>
    </source>
</evidence>
<dbReference type="Gene3D" id="2.130.10.10">
    <property type="entry name" value="YVTN repeat-like/Quinoprotein amine dehydrogenase"/>
    <property type="match status" value="2"/>
</dbReference>
<feature type="transmembrane region" description="Helical" evidence="6">
    <location>
        <begin position="934"/>
        <end position="954"/>
    </location>
</feature>
<dbReference type="InterPro" id="IPR016163">
    <property type="entry name" value="Ald_DH_C"/>
</dbReference>
<dbReference type="PANTHER" id="PTHR11699">
    <property type="entry name" value="ALDEHYDE DEHYDROGENASE-RELATED"/>
    <property type="match status" value="1"/>
</dbReference>
<dbReference type="CDD" id="cd07098">
    <property type="entry name" value="ALDH_F15-22"/>
    <property type="match status" value="1"/>
</dbReference>
<dbReference type="SUPFAM" id="SSF50978">
    <property type="entry name" value="WD40 repeat-like"/>
    <property type="match status" value="1"/>
</dbReference>
<dbReference type="InterPro" id="IPR036322">
    <property type="entry name" value="WD40_repeat_dom_sf"/>
</dbReference>
<feature type="compositionally biased region" description="Low complexity" evidence="5">
    <location>
        <begin position="1601"/>
        <end position="1627"/>
    </location>
</feature>
<evidence type="ECO:0000313" key="8">
    <source>
        <dbReference type="EMBL" id="KAG6379182.1"/>
    </source>
</evidence>
<keyword evidence="9" id="KW-1185">Reference proteome</keyword>
<dbReference type="InterPro" id="IPR053958">
    <property type="entry name" value="HMGCR/SNAP/NPC1-like_SSD"/>
</dbReference>
<dbReference type="Pfam" id="PF00171">
    <property type="entry name" value="Aldedh"/>
    <property type="match status" value="1"/>
</dbReference>
<dbReference type="InterPro" id="IPR016160">
    <property type="entry name" value="Ald_DH_CS_CYS"/>
</dbReference>
<feature type="active site" evidence="3">
    <location>
        <position position="336"/>
    </location>
</feature>
<feature type="transmembrane region" description="Helical" evidence="6">
    <location>
        <begin position="966"/>
        <end position="985"/>
    </location>
</feature>
<dbReference type="PROSITE" id="PS00070">
    <property type="entry name" value="ALDEHYDE_DEHYDR_CYS"/>
    <property type="match status" value="1"/>
</dbReference>
<feature type="transmembrane region" description="Helical" evidence="6">
    <location>
        <begin position="903"/>
        <end position="922"/>
    </location>
</feature>
<dbReference type="Proteomes" id="UP000683000">
    <property type="component" value="Unassembled WGS sequence"/>
</dbReference>
<reference evidence="8" key="1">
    <citation type="submission" date="2021-03" db="EMBL/GenBank/DDBJ databases">
        <title>Evolutionary innovations through gain and loss of genes in the ectomycorrhizal Boletales.</title>
        <authorList>
            <person name="Wu G."/>
            <person name="Miyauchi S."/>
            <person name="Morin E."/>
            <person name="Yang Z.-L."/>
            <person name="Xu J."/>
            <person name="Martin F.M."/>
        </authorList>
    </citation>
    <scope>NUCLEOTIDE SEQUENCE</scope>
    <source>
        <strain evidence="8">BR01</strain>
    </source>
</reference>
<dbReference type="InterPro" id="IPR016162">
    <property type="entry name" value="Ald_DH_N"/>
</dbReference>
<dbReference type="InterPro" id="IPR029510">
    <property type="entry name" value="Ald_DH_CS_GLU"/>
</dbReference>
<evidence type="ECO:0000256" key="4">
    <source>
        <dbReference type="RuleBase" id="RU003345"/>
    </source>
</evidence>
<dbReference type="InterPro" id="IPR015590">
    <property type="entry name" value="Aldehyde_DH_dom"/>
</dbReference>
<dbReference type="Pfam" id="PF12349">
    <property type="entry name" value="Sterol-sensing"/>
    <property type="match status" value="1"/>
</dbReference>
<keyword evidence="6" id="KW-0812">Transmembrane</keyword>
<dbReference type="GO" id="GO:0016620">
    <property type="term" value="F:oxidoreductase activity, acting on the aldehyde or oxo group of donors, NAD or NADP as acceptor"/>
    <property type="evidence" value="ECO:0007669"/>
    <property type="project" value="InterPro"/>
</dbReference>
<dbReference type="PROSITE" id="PS00687">
    <property type="entry name" value="ALDEHYDE_DEHYDR_GLU"/>
    <property type="match status" value="1"/>
</dbReference>
<accession>A0A8I2YWX3</accession>
<feature type="region of interest" description="Disordered" evidence="5">
    <location>
        <begin position="1761"/>
        <end position="1782"/>
    </location>
</feature>
<feature type="transmembrane region" description="Helical" evidence="6">
    <location>
        <begin position="1220"/>
        <end position="1247"/>
    </location>
</feature>
<evidence type="ECO:0000256" key="3">
    <source>
        <dbReference type="PROSITE-ProRule" id="PRU10007"/>
    </source>
</evidence>
<dbReference type="EMBL" id="JAGFBS010000005">
    <property type="protein sequence ID" value="KAG6379182.1"/>
    <property type="molecule type" value="Genomic_DNA"/>
</dbReference>
<feature type="region of interest" description="Disordered" evidence="5">
    <location>
        <begin position="1597"/>
        <end position="1637"/>
    </location>
</feature>
<feature type="domain" description="SSD" evidence="7">
    <location>
        <begin position="907"/>
        <end position="1065"/>
    </location>
</feature>
<keyword evidence="6" id="KW-0472">Membrane</keyword>
<evidence type="ECO:0000256" key="2">
    <source>
        <dbReference type="ARBA" id="ARBA00023002"/>
    </source>
</evidence>
<comment type="similarity">
    <text evidence="1 4">Belongs to the aldehyde dehydrogenase family.</text>
</comment>
<dbReference type="InterPro" id="IPR016161">
    <property type="entry name" value="Ald_DH/histidinol_DH"/>
</dbReference>
<comment type="caution">
    <text evidence="8">The sequence shown here is derived from an EMBL/GenBank/DDBJ whole genome shotgun (WGS) entry which is preliminary data.</text>
</comment>
<protein>
    <recommendedName>
        <fullName evidence="7">SSD domain-containing protein</fullName>
    </recommendedName>
</protein>
<dbReference type="Gene3D" id="3.40.309.10">
    <property type="entry name" value="Aldehyde Dehydrogenase, Chain A, domain 2"/>
    <property type="match status" value="1"/>
</dbReference>
<dbReference type="InterPro" id="IPR000731">
    <property type="entry name" value="SSD"/>
</dbReference>
<keyword evidence="2 4" id="KW-0560">Oxidoreductase</keyword>
<dbReference type="OrthoDB" id="6510177at2759"/>
<name>A0A8I2YWX3_9AGAM</name>